<dbReference type="GO" id="GO:0046872">
    <property type="term" value="F:metal ion binding"/>
    <property type="evidence" value="ECO:0007669"/>
    <property type="project" value="UniProtKB-KW"/>
</dbReference>
<evidence type="ECO:0000313" key="6">
    <source>
        <dbReference type="EMBL" id="GGI20601.1"/>
    </source>
</evidence>
<evidence type="ECO:0000256" key="3">
    <source>
        <dbReference type="ARBA" id="ARBA00023004"/>
    </source>
</evidence>
<gene>
    <name evidence="6" type="ORF">GCM10010987_10170</name>
    <name evidence="7" type="ORF">XH86_06280</name>
</gene>
<dbReference type="InterPro" id="IPR036922">
    <property type="entry name" value="Rieske_2Fe-2S_sf"/>
</dbReference>
<dbReference type="Proteomes" id="UP000593880">
    <property type="component" value="Chromosome"/>
</dbReference>
<evidence type="ECO:0000256" key="4">
    <source>
        <dbReference type="ARBA" id="ARBA00023014"/>
    </source>
</evidence>
<organism evidence="6 9">
    <name type="scientific">Bradyrhizobium guangdongense</name>
    <dbReference type="NCBI Taxonomy" id="1325090"/>
    <lineage>
        <taxon>Bacteria</taxon>
        <taxon>Pseudomonadati</taxon>
        <taxon>Pseudomonadota</taxon>
        <taxon>Alphaproteobacteria</taxon>
        <taxon>Hyphomicrobiales</taxon>
        <taxon>Nitrobacteraceae</taxon>
        <taxon>Bradyrhizobium</taxon>
    </lineage>
</organism>
<dbReference type="InterPro" id="IPR017941">
    <property type="entry name" value="Rieske_2Fe-2S"/>
</dbReference>
<dbReference type="Gene3D" id="2.102.10.10">
    <property type="entry name" value="Rieske [2Fe-2S] iron-sulphur domain"/>
    <property type="match status" value="1"/>
</dbReference>
<dbReference type="EMBL" id="BMHC01000001">
    <property type="protein sequence ID" value="GGI20601.1"/>
    <property type="molecule type" value="Genomic_DNA"/>
</dbReference>
<keyword evidence="3" id="KW-0408">Iron</keyword>
<dbReference type="PANTHER" id="PTHR21496">
    <property type="entry name" value="FERREDOXIN-RELATED"/>
    <property type="match status" value="1"/>
</dbReference>
<dbReference type="EMBL" id="CP030057">
    <property type="protein sequence ID" value="QOZ58382.1"/>
    <property type="molecule type" value="Genomic_DNA"/>
</dbReference>
<feature type="domain" description="Rieske" evidence="5">
    <location>
        <begin position="5"/>
        <end position="100"/>
    </location>
</feature>
<dbReference type="OrthoDB" id="9800167at2"/>
<keyword evidence="8" id="KW-1185">Reference proteome</keyword>
<evidence type="ECO:0000256" key="2">
    <source>
        <dbReference type="ARBA" id="ARBA00022723"/>
    </source>
</evidence>
<protein>
    <submittedName>
        <fullName evidence="6 7">Ferredoxin</fullName>
    </submittedName>
</protein>
<sequence length="113" mass="12059">MTNWVKAALTKDVSDDSIQQLNINGCKVALYRCGEEYFATSDVCTHAYALLSDGWLDGYEIECPLHGARFDVRTGAALTSPAETALATYPVRVAGDAVEIDVTSAPSNPDAST</sequence>
<evidence type="ECO:0000256" key="1">
    <source>
        <dbReference type="ARBA" id="ARBA00022714"/>
    </source>
</evidence>
<dbReference type="GO" id="GO:0051537">
    <property type="term" value="F:2 iron, 2 sulfur cluster binding"/>
    <property type="evidence" value="ECO:0007669"/>
    <property type="project" value="UniProtKB-KW"/>
</dbReference>
<reference evidence="7 8" key="2">
    <citation type="submission" date="2018-06" db="EMBL/GenBank/DDBJ databases">
        <title>Comparative genomics of rhizobia nodulating Arachis hypogaea in China.</title>
        <authorList>
            <person name="Li Y."/>
        </authorList>
    </citation>
    <scope>NUCLEOTIDE SEQUENCE [LARGE SCALE GENOMIC DNA]</scope>
    <source>
        <strain evidence="7 8">CCBAU 51658</strain>
    </source>
</reference>
<dbReference type="PROSITE" id="PS51296">
    <property type="entry name" value="RIESKE"/>
    <property type="match status" value="1"/>
</dbReference>
<dbReference type="AlphaFoldDB" id="A0A410V102"/>
<reference evidence="6" key="3">
    <citation type="submission" date="2022-12" db="EMBL/GenBank/DDBJ databases">
        <authorList>
            <person name="Sun Q."/>
            <person name="Zhou Y."/>
        </authorList>
    </citation>
    <scope>NUCLEOTIDE SEQUENCE</scope>
    <source>
        <strain evidence="6">CGMCC 1.15034</strain>
    </source>
</reference>
<keyword evidence="2" id="KW-0479">Metal-binding</keyword>
<evidence type="ECO:0000313" key="9">
    <source>
        <dbReference type="Proteomes" id="UP000625079"/>
    </source>
</evidence>
<keyword evidence="4" id="KW-0411">Iron-sulfur</keyword>
<evidence type="ECO:0000259" key="5">
    <source>
        <dbReference type="PROSITE" id="PS51296"/>
    </source>
</evidence>
<accession>A0A410V102</accession>
<evidence type="ECO:0000313" key="8">
    <source>
        <dbReference type="Proteomes" id="UP000593880"/>
    </source>
</evidence>
<dbReference type="RefSeq" id="WP_006018764.1">
    <property type="nucleotide sequence ID" value="NZ_BMHC01000001.1"/>
</dbReference>
<dbReference type="PANTHER" id="PTHR21496:SF23">
    <property type="entry name" value="3-PHENYLPROPIONATE_CINNAMIC ACID DIOXYGENASE FERREDOXIN SUBUNIT"/>
    <property type="match status" value="1"/>
</dbReference>
<evidence type="ECO:0000313" key="7">
    <source>
        <dbReference type="EMBL" id="QOZ58382.1"/>
    </source>
</evidence>
<proteinExistence type="predicted"/>
<dbReference type="Pfam" id="PF00355">
    <property type="entry name" value="Rieske"/>
    <property type="match status" value="1"/>
</dbReference>
<dbReference type="Proteomes" id="UP000625079">
    <property type="component" value="Unassembled WGS sequence"/>
</dbReference>
<dbReference type="CDD" id="cd03528">
    <property type="entry name" value="Rieske_RO_ferredoxin"/>
    <property type="match status" value="1"/>
</dbReference>
<name>A0A410V102_9BRAD</name>
<reference evidence="6" key="1">
    <citation type="journal article" date="2014" name="Int. J. Syst. Evol. Microbiol.">
        <title>Complete genome sequence of Corynebacterium casei LMG S-19264T (=DSM 44701T), isolated from a smear-ripened cheese.</title>
        <authorList>
            <consortium name="US DOE Joint Genome Institute (JGI-PGF)"/>
            <person name="Walter F."/>
            <person name="Albersmeier A."/>
            <person name="Kalinowski J."/>
            <person name="Ruckert C."/>
        </authorList>
    </citation>
    <scope>NUCLEOTIDE SEQUENCE</scope>
    <source>
        <strain evidence="6">CGMCC 1.15034</strain>
    </source>
</reference>
<keyword evidence="1" id="KW-0001">2Fe-2S</keyword>
<dbReference type="SUPFAM" id="SSF50022">
    <property type="entry name" value="ISP domain"/>
    <property type="match status" value="1"/>
</dbReference>